<feature type="compositionally biased region" description="Basic and acidic residues" evidence="2">
    <location>
        <begin position="190"/>
        <end position="214"/>
    </location>
</feature>
<organism evidence="3 4">
    <name type="scientific">Alosa alosa</name>
    <name type="common">allis shad</name>
    <dbReference type="NCBI Taxonomy" id="278164"/>
    <lineage>
        <taxon>Eukaryota</taxon>
        <taxon>Metazoa</taxon>
        <taxon>Chordata</taxon>
        <taxon>Craniata</taxon>
        <taxon>Vertebrata</taxon>
        <taxon>Euteleostomi</taxon>
        <taxon>Actinopterygii</taxon>
        <taxon>Neopterygii</taxon>
        <taxon>Teleostei</taxon>
        <taxon>Clupei</taxon>
        <taxon>Clupeiformes</taxon>
        <taxon>Clupeoidei</taxon>
        <taxon>Clupeidae</taxon>
        <taxon>Alosa</taxon>
    </lineage>
</organism>
<dbReference type="EMBL" id="JADWDJ010000003">
    <property type="protein sequence ID" value="KAG5283170.1"/>
    <property type="molecule type" value="Genomic_DNA"/>
</dbReference>
<evidence type="ECO:0000256" key="2">
    <source>
        <dbReference type="SAM" id="MobiDB-lite"/>
    </source>
</evidence>
<feature type="region of interest" description="Disordered" evidence="2">
    <location>
        <begin position="160"/>
        <end position="229"/>
    </location>
</feature>
<evidence type="ECO:0000313" key="4">
    <source>
        <dbReference type="Proteomes" id="UP000823561"/>
    </source>
</evidence>
<evidence type="ECO:0000313" key="3">
    <source>
        <dbReference type="EMBL" id="KAG5283170.1"/>
    </source>
</evidence>
<comment type="caution">
    <text evidence="3">The sequence shown here is derived from an EMBL/GenBank/DDBJ whole genome shotgun (WGS) entry which is preliminary data.</text>
</comment>
<dbReference type="Pfam" id="PF13879">
    <property type="entry name" value="Hmw_CFAP97"/>
    <property type="match status" value="1"/>
</dbReference>
<feature type="compositionally biased region" description="Polar residues" evidence="2">
    <location>
        <begin position="177"/>
        <end position="188"/>
    </location>
</feature>
<reference evidence="3" key="1">
    <citation type="submission" date="2020-10" db="EMBL/GenBank/DDBJ databases">
        <title>Chromosome-scale genome assembly of the Allis shad, Alosa alosa.</title>
        <authorList>
            <person name="Margot Z."/>
            <person name="Christophe K."/>
            <person name="Cabau C."/>
            <person name="Louis A."/>
            <person name="Berthelot C."/>
            <person name="Parey E."/>
            <person name="Roest Crollius H."/>
            <person name="Montfort J."/>
            <person name="Robinson-Rechavi M."/>
            <person name="Bucao C."/>
            <person name="Bouchez O."/>
            <person name="Gislard M."/>
            <person name="Lluch J."/>
            <person name="Milhes M."/>
            <person name="Lampietro C."/>
            <person name="Lopez Roques C."/>
            <person name="Donnadieu C."/>
            <person name="Braasch I."/>
            <person name="Desvignes T."/>
            <person name="Postlethwait J."/>
            <person name="Bobe J."/>
            <person name="Guiguen Y."/>
        </authorList>
    </citation>
    <scope>NUCLEOTIDE SEQUENCE</scope>
    <source>
        <strain evidence="3">M-15738</strain>
        <tissue evidence="3">Blood</tissue>
    </source>
</reference>
<name>A0AAV6H7M9_9TELE</name>
<dbReference type="AlphaFoldDB" id="A0AAV6H7M9"/>
<keyword evidence="4" id="KW-1185">Reference proteome</keyword>
<gene>
    <name evidence="3" type="ORF">AALO_G00039100</name>
</gene>
<evidence type="ECO:0000256" key="1">
    <source>
        <dbReference type="ARBA" id="ARBA00008315"/>
    </source>
</evidence>
<sequence length="229" mass="26589">MAHQAYQPVRPCVSKYLQFKWDQSTYDMHQKKVSSAKATISRTPPKTYDHLFNKTKKKKLEEDRMSIIERDNHMLMEKISHIMRTTGGIDNKNDYISKRLSSAKRQQDLLQITEENLRILQRLTQCGPNYSIQLWQDDWVRTCTLMDSIGRYPRMNSVQSLKGDARSVKRGVRCHKTTQPGPEQNSDSAVVKRHECTEPCAVKDDSSSQEEKETNNQQGQENHQENADC</sequence>
<dbReference type="PANTHER" id="PTHR33768:SF7">
    <property type="entry name" value="CFAP97 DOMAIN CONTAINING 2"/>
    <property type="match status" value="1"/>
</dbReference>
<dbReference type="InterPro" id="IPR029488">
    <property type="entry name" value="Hmw/CFAP97"/>
</dbReference>
<comment type="similarity">
    <text evidence="1">Belongs to the CFAP97 family.</text>
</comment>
<protein>
    <submittedName>
        <fullName evidence="3">Uncharacterized protein</fullName>
    </submittedName>
</protein>
<dbReference type="InterPro" id="IPR038792">
    <property type="entry name" value="CFAP97D1/2"/>
</dbReference>
<proteinExistence type="inferred from homology"/>
<accession>A0AAV6H7M9</accession>
<dbReference type="Proteomes" id="UP000823561">
    <property type="component" value="Chromosome 3"/>
</dbReference>
<dbReference type="PANTHER" id="PTHR33768">
    <property type="entry name" value="MIP11318P"/>
    <property type="match status" value="1"/>
</dbReference>